<evidence type="ECO:0000313" key="6">
    <source>
        <dbReference type="Proteomes" id="UP000562984"/>
    </source>
</evidence>
<dbReference type="FunFam" id="3.20.20.70:FF:000071">
    <property type="entry name" value="Hydroxymethylglutaryl-CoA lyase"/>
    <property type="match status" value="1"/>
</dbReference>
<keyword evidence="6" id="KW-1185">Reference proteome</keyword>
<proteinExistence type="inferred from homology"/>
<dbReference type="GO" id="GO:0006552">
    <property type="term" value="P:L-leucine catabolic process"/>
    <property type="evidence" value="ECO:0007669"/>
    <property type="project" value="TreeGrafter"/>
</dbReference>
<gene>
    <name evidence="5" type="ORF">HKD39_09995</name>
</gene>
<dbReference type="PANTHER" id="PTHR42738">
    <property type="entry name" value="HYDROXYMETHYLGLUTARYL-COA LYASE"/>
    <property type="match status" value="1"/>
</dbReference>
<dbReference type="PROSITE" id="PS50991">
    <property type="entry name" value="PYR_CT"/>
    <property type="match status" value="1"/>
</dbReference>
<reference evidence="5 6" key="1">
    <citation type="submission" date="2020-05" db="EMBL/GenBank/DDBJ databases">
        <title>Nakamurella sp. DB0629 isolated from air conditioner.</title>
        <authorList>
            <person name="Kim D.H."/>
            <person name="Kim D.-U."/>
        </authorList>
    </citation>
    <scope>NUCLEOTIDE SEQUENCE [LARGE SCALE GENOMIC DNA]</scope>
    <source>
        <strain evidence="5 6">DB0629</strain>
    </source>
</reference>
<evidence type="ECO:0000259" key="4">
    <source>
        <dbReference type="PROSITE" id="PS50991"/>
    </source>
</evidence>
<dbReference type="Gene3D" id="3.20.20.70">
    <property type="entry name" value="Aldolase class I"/>
    <property type="match status" value="1"/>
</dbReference>
<dbReference type="GO" id="GO:0004419">
    <property type="term" value="F:hydroxymethylglutaryl-CoA lyase activity"/>
    <property type="evidence" value="ECO:0007669"/>
    <property type="project" value="TreeGrafter"/>
</dbReference>
<keyword evidence="3 5" id="KW-0456">Lyase</keyword>
<protein>
    <submittedName>
        <fullName evidence="5">Hydroxymethylglutaryl-CoA lyase</fullName>
    </submittedName>
</protein>
<evidence type="ECO:0000313" key="5">
    <source>
        <dbReference type="EMBL" id="NNG36039.1"/>
    </source>
</evidence>
<feature type="domain" description="Pyruvate carboxyltransferase" evidence="4">
    <location>
        <begin position="20"/>
        <end position="288"/>
    </location>
</feature>
<dbReference type="InterPro" id="IPR043594">
    <property type="entry name" value="HMGL"/>
</dbReference>
<dbReference type="InterPro" id="IPR013785">
    <property type="entry name" value="Aldolase_TIM"/>
</dbReference>
<comment type="similarity">
    <text evidence="1">Belongs to the HMG-CoA lyase family.</text>
</comment>
<dbReference type="CDD" id="cd07938">
    <property type="entry name" value="DRE_TIM_HMGL"/>
    <property type="match status" value="1"/>
</dbReference>
<accession>A0A849A651</accession>
<organism evidence="5 6">
    <name type="scientific">Nakamurella aerolata</name>
    <dbReference type="NCBI Taxonomy" id="1656892"/>
    <lineage>
        <taxon>Bacteria</taxon>
        <taxon>Bacillati</taxon>
        <taxon>Actinomycetota</taxon>
        <taxon>Actinomycetes</taxon>
        <taxon>Nakamurellales</taxon>
        <taxon>Nakamurellaceae</taxon>
        <taxon>Nakamurella</taxon>
    </lineage>
</organism>
<dbReference type="PANTHER" id="PTHR42738:SF7">
    <property type="entry name" value="HYDROXYMETHYLGLUTARYL-COA LYASE"/>
    <property type="match status" value="1"/>
</dbReference>
<evidence type="ECO:0000256" key="3">
    <source>
        <dbReference type="ARBA" id="ARBA00023239"/>
    </source>
</evidence>
<comment type="caution">
    <text evidence="5">The sequence shown here is derived from an EMBL/GenBank/DDBJ whole genome shotgun (WGS) entry which is preliminary data.</text>
</comment>
<dbReference type="NCBIfam" id="NF004283">
    <property type="entry name" value="PRK05692.1"/>
    <property type="match status" value="1"/>
</dbReference>
<evidence type="ECO:0000256" key="1">
    <source>
        <dbReference type="ARBA" id="ARBA00009405"/>
    </source>
</evidence>
<dbReference type="Pfam" id="PF00682">
    <property type="entry name" value="HMGL-like"/>
    <property type="match status" value="1"/>
</dbReference>
<dbReference type="EMBL" id="JABEND010000004">
    <property type="protein sequence ID" value="NNG36039.1"/>
    <property type="molecule type" value="Genomic_DNA"/>
</dbReference>
<dbReference type="GO" id="GO:0046872">
    <property type="term" value="F:metal ion binding"/>
    <property type="evidence" value="ECO:0007669"/>
    <property type="project" value="UniProtKB-KW"/>
</dbReference>
<dbReference type="AlphaFoldDB" id="A0A849A651"/>
<name>A0A849A651_9ACTN</name>
<keyword evidence="2" id="KW-0479">Metal-binding</keyword>
<dbReference type="GO" id="GO:0046951">
    <property type="term" value="P:ketone body biosynthetic process"/>
    <property type="evidence" value="ECO:0007669"/>
    <property type="project" value="TreeGrafter"/>
</dbReference>
<sequence length="325" mass="34213">MSRPSGLPMVVRDPALPTSVQIVEVGPRDGLQNEATTIAPDVKLEFIDRLGAAGLRVVEATSFVNPRWVPQLADAAEVFPAIRQRPGVRYPVLVPNERGLDGAMSAGANEIAVFASATDTFARRNLASTLDGQFEMFAPVVRRARAEGLRVRGYLSMCYGDPWEGAVPPDQVVAAGRRLFDLGVDELSLGDTIGVATAAQVTALLELFGRNGFGPERLAVHFHDTYGQALANTLSAMRSGVRIVDASAGGLGGCPFAGSATGNLATEDLVWMLDGLGIEHGIDLSRLVQTSSWMADHLGRPSPSAVVRALAGSAGADRSEPAKGQ</sequence>
<dbReference type="InterPro" id="IPR000891">
    <property type="entry name" value="PYR_CT"/>
</dbReference>
<evidence type="ECO:0000256" key="2">
    <source>
        <dbReference type="ARBA" id="ARBA00022723"/>
    </source>
</evidence>
<dbReference type="SUPFAM" id="SSF51569">
    <property type="entry name" value="Aldolase"/>
    <property type="match status" value="1"/>
</dbReference>
<dbReference type="Proteomes" id="UP000562984">
    <property type="component" value="Unassembled WGS sequence"/>
</dbReference>